<comment type="caution">
    <text evidence="2">The sequence shown here is derived from an EMBL/GenBank/DDBJ whole genome shotgun (WGS) entry which is preliminary data.</text>
</comment>
<organism evidence="2 3">
    <name type="scientific">Glarea lozoyensis (strain ATCC 74030 / MF5533)</name>
    <dbReference type="NCBI Taxonomy" id="1104152"/>
    <lineage>
        <taxon>Eukaryota</taxon>
        <taxon>Fungi</taxon>
        <taxon>Dikarya</taxon>
        <taxon>Ascomycota</taxon>
        <taxon>Pezizomycotina</taxon>
        <taxon>Leotiomycetes</taxon>
        <taxon>Helotiales</taxon>
        <taxon>Helotiaceae</taxon>
        <taxon>Glarea</taxon>
    </lineage>
</organism>
<dbReference type="InParanoid" id="H0EKS0"/>
<keyword evidence="3" id="KW-1185">Reference proteome</keyword>
<sequence length="44" mass="4936">MPTSVYKANHVVCCQRLVKPSRAKRQDLEGGQEENEGTAWSICD</sequence>
<evidence type="ECO:0000313" key="3">
    <source>
        <dbReference type="Proteomes" id="UP000005446"/>
    </source>
</evidence>
<protein>
    <submittedName>
        <fullName evidence="2">Uncharacterized protein</fullName>
    </submittedName>
</protein>
<reference evidence="2 3" key="1">
    <citation type="journal article" date="2012" name="Eukaryot. Cell">
        <title>Genome sequence of the fungus Glarea lozoyensis: the first genome sequence of a species from the Helotiaceae family.</title>
        <authorList>
            <person name="Youssar L."/>
            <person name="Gruening B.A."/>
            <person name="Erxleben A."/>
            <person name="Guenther S."/>
            <person name="Huettel W."/>
        </authorList>
    </citation>
    <scope>NUCLEOTIDE SEQUENCE [LARGE SCALE GENOMIC DNA]</scope>
    <source>
        <strain evidence="3">ATCC 74030 / MF5533</strain>
    </source>
</reference>
<dbReference type="HOGENOM" id="CLU_3224686_0_0_1"/>
<dbReference type="Proteomes" id="UP000005446">
    <property type="component" value="Unassembled WGS sequence"/>
</dbReference>
<evidence type="ECO:0000256" key="1">
    <source>
        <dbReference type="SAM" id="MobiDB-lite"/>
    </source>
</evidence>
<dbReference type="EMBL" id="AGUE01000073">
    <property type="protein sequence ID" value="EHL00763.1"/>
    <property type="molecule type" value="Genomic_DNA"/>
</dbReference>
<dbReference type="AlphaFoldDB" id="H0EKS0"/>
<name>H0EKS0_GLAL7</name>
<feature type="region of interest" description="Disordered" evidence="1">
    <location>
        <begin position="22"/>
        <end position="44"/>
    </location>
</feature>
<evidence type="ECO:0000313" key="2">
    <source>
        <dbReference type="EMBL" id="EHL00763.1"/>
    </source>
</evidence>
<gene>
    <name evidence="2" type="ORF">M7I_3149</name>
</gene>
<accession>H0EKS0</accession>
<proteinExistence type="predicted"/>